<accession>A0A6J4VQB2</accession>
<keyword evidence="2 3" id="KW-0808">Transferase</keyword>
<dbReference type="EMBL" id="CADCWO010000186">
    <property type="protein sequence ID" value="CAA9583850.1"/>
    <property type="molecule type" value="Genomic_DNA"/>
</dbReference>
<dbReference type="Pfam" id="PF03808">
    <property type="entry name" value="Glyco_tran_WecG"/>
    <property type="match status" value="1"/>
</dbReference>
<name>A0A6J4VQB2_9CYAN</name>
<organism evidence="3">
    <name type="scientific">uncultured Synechococcales cyanobacterium</name>
    <dbReference type="NCBI Taxonomy" id="1936017"/>
    <lineage>
        <taxon>Bacteria</taxon>
        <taxon>Bacillati</taxon>
        <taxon>Cyanobacteriota</taxon>
        <taxon>Cyanophyceae</taxon>
        <taxon>Synechococcales</taxon>
        <taxon>environmental samples</taxon>
    </lineage>
</organism>
<dbReference type="CDD" id="cd06533">
    <property type="entry name" value="Glyco_transf_WecG_TagA"/>
    <property type="match status" value="1"/>
</dbReference>
<dbReference type="InterPro" id="IPR004629">
    <property type="entry name" value="WecG_TagA_CpsF"/>
</dbReference>
<dbReference type="NCBIfam" id="TIGR00696">
    <property type="entry name" value="wecG_tagA_cpsF"/>
    <property type="match status" value="1"/>
</dbReference>
<proteinExistence type="predicted"/>
<sequence>MPQAPKQFSVLGMPIHLLENYPHWLVSRLNEKQGTHIVTLNAEMTMEARINPQLAEVIRQADLIIPDGAGVVLYLKLHGFRVRRCPGIELAENLLQESVEPEHPWPVFFYGGAPGVAQAAAETWQQRIPGLAIVGTQHGYHTPEEEEAIRQTLKETQPRLIMVGLGVPRQEYWIRQHRQLCPQAIWIGVGGSFDIWAGLKSRAPDWLKDNHLEWVYRLYKEPWRWRRMLALPRFALYALVERLAKNVITRHQTS</sequence>
<evidence type="ECO:0000256" key="1">
    <source>
        <dbReference type="ARBA" id="ARBA00022676"/>
    </source>
</evidence>
<dbReference type="PANTHER" id="PTHR34136:SF1">
    <property type="entry name" value="UDP-N-ACETYL-D-MANNOSAMINURONIC ACID TRANSFERASE"/>
    <property type="match status" value="1"/>
</dbReference>
<gene>
    <name evidence="3" type="ORF">AVDCRST_MAG81-3450</name>
</gene>
<protein>
    <submittedName>
        <fullName evidence="3">N-acetylmannosaminyltransferase</fullName>
        <ecNumber evidence="3">2.4.1.187</ecNumber>
    </submittedName>
</protein>
<dbReference type="GO" id="GO:0047244">
    <property type="term" value="F:N-acetylglucosaminyldiphosphoundecaprenol N-acetyl-beta-D-mannosaminyltransferase activity"/>
    <property type="evidence" value="ECO:0007669"/>
    <property type="project" value="UniProtKB-EC"/>
</dbReference>
<evidence type="ECO:0000313" key="3">
    <source>
        <dbReference type="EMBL" id="CAA9583850.1"/>
    </source>
</evidence>
<dbReference type="EC" id="2.4.1.187" evidence="3"/>
<keyword evidence="1 3" id="KW-0328">Glycosyltransferase</keyword>
<dbReference type="AlphaFoldDB" id="A0A6J4VQB2"/>
<evidence type="ECO:0000256" key="2">
    <source>
        <dbReference type="ARBA" id="ARBA00022679"/>
    </source>
</evidence>
<dbReference type="PANTHER" id="PTHR34136">
    <property type="match status" value="1"/>
</dbReference>
<reference evidence="3" key="1">
    <citation type="submission" date="2020-02" db="EMBL/GenBank/DDBJ databases">
        <authorList>
            <person name="Meier V. D."/>
        </authorList>
    </citation>
    <scope>NUCLEOTIDE SEQUENCE</scope>
    <source>
        <strain evidence="3">AVDCRST_MAG81</strain>
    </source>
</reference>